<accession>A0A9X2M6E2</accession>
<name>A0A9X2M6E2_STRMQ</name>
<dbReference type="Gene3D" id="3.40.50.2000">
    <property type="entry name" value="Glycogen Phosphorylase B"/>
    <property type="match status" value="1"/>
</dbReference>
<dbReference type="GO" id="GO:0016740">
    <property type="term" value="F:transferase activity"/>
    <property type="evidence" value="ECO:0007669"/>
    <property type="project" value="UniProtKB-KW"/>
</dbReference>
<dbReference type="Pfam" id="PF21036">
    <property type="entry name" value="EryCIII-like_N"/>
    <property type="match status" value="1"/>
</dbReference>
<dbReference type="InterPro" id="IPR048284">
    <property type="entry name" value="EryCIII-like_N"/>
</dbReference>
<feature type="domain" description="Erythromycin biosynthesis protein CIII-like N-terminal" evidence="2">
    <location>
        <begin position="25"/>
        <end position="196"/>
    </location>
</feature>
<gene>
    <name evidence="3" type="ORF">NQU54_46905</name>
</gene>
<comment type="caution">
    <text evidence="3">The sequence shown here is derived from an EMBL/GenBank/DDBJ whole genome shotgun (WGS) entry which is preliminary data.</text>
</comment>
<evidence type="ECO:0000256" key="1">
    <source>
        <dbReference type="ARBA" id="ARBA00022679"/>
    </source>
</evidence>
<dbReference type="AlphaFoldDB" id="A0A9X2M6E2"/>
<evidence type="ECO:0000313" key="3">
    <source>
        <dbReference type="EMBL" id="MCQ8836332.1"/>
    </source>
</evidence>
<dbReference type="EMBL" id="JANIIC010000125">
    <property type="protein sequence ID" value="MCQ8836332.1"/>
    <property type="molecule type" value="Genomic_DNA"/>
</dbReference>
<evidence type="ECO:0000313" key="4">
    <source>
        <dbReference type="Proteomes" id="UP001142400"/>
    </source>
</evidence>
<sequence length="210" mass="23901">MTAMRVLFATIPVRSHLHLLAPMAWALQAAGHEVRVASGPELTDVITKAGLTAVPVGSDQSIFEKLEQMMDDELREKVKELEERGDLLVDLSENRKEELTWERLRWGFRGARMTNAAMNDSMVEEMVEYCRWWKPDLVVWDSVSYAGSIAATAVGAAHGRFLLGLNVDARMRRHFLRVRAQQPPEDREDALADWLGAGRRSTECRSPRRW</sequence>
<protein>
    <recommendedName>
        <fullName evidence="2">Erythromycin biosynthesis protein CIII-like N-terminal domain-containing protein</fullName>
    </recommendedName>
</protein>
<keyword evidence="4" id="KW-1185">Reference proteome</keyword>
<dbReference type="RefSeq" id="WP_257636383.1">
    <property type="nucleotide sequence ID" value="NZ_JANIIC010000125.1"/>
</dbReference>
<proteinExistence type="predicted"/>
<evidence type="ECO:0000259" key="2">
    <source>
        <dbReference type="Pfam" id="PF21036"/>
    </source>
</evidence>
<dbReference type="Proteomes" id="UP001142400">
    <property type="component" value="Unassembled WGS sequence"/>
</dbReference>
<reference evidence="3" key="1">
    <citation type="submission" date="2022-06" db="EMBL/GenBank/DDBJ databases">
        <title>WGS of actinobacteria.</title>
        <authorList>
            <person name="Thawai C."/>
        </authorList>
    </citation>
    <scope>NUCLEOTIDE SEQUENCE</scope>
    <source>
        <strain evidence="3">DSM 42010</strain>
    </source>
</reference>
<organism evidence="3 4">
    <name type="scientific">Streptomyces malaysiensis subsp. samsunensis</name>
    <dbReference type="NCBI Taxonomy" id="459658"/>
    <lineage>
        <taxon>Bacteria</taxon>
        <taxon>Bacillati</taxon>
        <taxon>Actinomycetota</taxon>
        <taxon>Actinomycetes</taxon>
        <taxon>Kitasatosporales</taxon>
        <taxon>Streptomycetaceae</taxon>
        <taxon>Streptomyces</taxon>
        <taxon>Streptomyces violaceusniger group</taxon>
    </lineage>
</organism>
<keyword evidence="1" id="KW-0808">Transferase</keyword>
<dbReference type="SUPFAM" id="SSF53756">
    <property type="entry name" value="UDP-Glycosyltransferase/glycogen phosphorylase"/>
    <property type="match status" value="1"/>
</dbReference>